<evidence type="ECO:0000259" key="3">
    <source>
        <dbReference type="Pfam" id="PF01030"/>
    </source>
</evidence>
<accession>A0A3B4WFV0</accession>
<dbReference type="STRING" id="1841481.ENSSLDP00000001382"/>
<dbReference type="InterPro" id="IPR036941">
    <property type="entry name" value="Rcpt_L-dom_sf"/>
</dbReference>
<feature type="region of interest" description="Disordered" evidence="1">
    <location>
        <begin position="1"/>
        <end position="22"/>
    </location>
</feature>
<protein>
    <recommendedName>
        <fullName evidence="3">Receptor L-domain domain-containing protein</fullName>
    </recommendedName>
</protein>
<dbReference type="AlphaFoldDB" id="A0A3B4WFV0"/>
<sequence>MSRIEGRRGGEGRKEETTGRNEWEEAERNLNNVTVVLIWRCNAALLLLLLLLLLLIIIIIIIGLNLHIYLFIITNQLTLLGTRENHYDNMVRMYSNCSVVMENLEVTYALEHQDLSFLQSIQEVSGYVLIAMNEAATVPLVNLRLIRGQNLYEGQFALLVMSNYNRNLSSATLNYTSGLRQLQLTMKSKELSIDLCNKTEVRRRSGQRYKTVYKSLRVPRRTVASITVKLKKFGTSTLPNPNPNSTVWFTRTQWSL</sequence>
<dbReference type="GeneTree" id="ENSGT00940000155450"/>
<keyword evidence="5" id="KW-1185">Reference proteome</keyword>
<dbReference type="Pfam" id="PF01030">
    <property type="entry name" value="Recep_L_domain"/>
    <property type="match status" value="1"/>
</dbReference>
<keyword evidence="2" id="KW-0472">Membrane</keyword>
<evidence type="ECO:0000256" key="1">
    <source>
        <dbReference type="SAM" id="MobiDB-lite"/>
    </source>
</evidence>
<dbReference type="Gene3D" id="3.80.20.20">
    <property type="entry name" value="Receptor L-domain"/>
    <property type="match status" value="1"/>
</dbReference>
<dbReference type="Proteomes" id="UP000261360">
    <property type="component" value="Unplaced"/>
</dbReference>
<organism evidence="4 5">
    <name type="scientific">Seriola lalandi dorsalis</name>
    <dbReference type="NCBI Taxonomy" id="1841481"/>
    <lineage>
        <taxon>Eukaryota</taxon>
        <taxon>Metazoa</taxon>
        <taxon>Chordata</taxon>
        <taxon>Craniata</taxon>
        <taxon>Vertebrata</taxon>
        <taxon>Euteleostomi</taxon>
        <taxon>Actinopterygii</taxon>
        <taxon>Neopterygii</taxon>
        <taxon>Teleostei</taxon>
        <taxon>Neoteleostei</taxon>
        <taxon>Acanthomorphata</taxon>
        <taxon>Carangaria</taxon>
        <taxon>Carangiformes</taxon>
        <taxon>Carangidae</taxon>
        <taxon>Seriola</taxon>
    </lineage>
</organism>
<reference evidence="4" key="1">
    <citation type="submission" date="2025-08" db="UniProtKB">
        <authorList>
            <consortium name="Ensembl"/>
        </authorList>
    </citation>
    <scope>IDENTIFICATION</scope>
</reference>
<name>A0A3B4WFV0_SERLL</name>
<reference evidence="4" key="2">
    <citation type="submission" date="2025-09" db="UniProtKB">
        <authorList>
            <consortium name="Ensembl"/>
        </authorList>
    </citation>
    <scope>IDENTIFICATION</scope>
</reference>
<evidence type="ECO:0000256" key="2">
    <source>
        <dbReference type="SAM" id="Phobius"/>
    </source>
</evidence>
<dbReference type="InterPro" id="IPR000494">
    <property type="entry name" value="Rcpt_L-dom"/>
</dbReference>
<feature type="transmembrane region" description="Helical" evidence="2">
    <location>
        <begin position="45"/>
        <end position="72"/>
    </location>
</feature>
<evidence type="ECO:0000313" key="4">
    <source>
        <dbReference type="Ensembl" id="ENSSLDP00000001382.1"/>
    </source>
</evidence>
<evidence type="ECO:0000313" key="5">
    <source>
        <dbReference type="Proteomes" id="UP000261360"/>
    </source>
</evidence>
<keyword evidence="2" id="KW-0812">Transmembrane</keyword>
<proteinExistence type="predicted"/>
<feature type="domain" description="Receptor L-domain" evidence="3">
    <location>
        <begin position="96"/>
        <end position="199"/>
    </location>
</feature>
<keyword evidence="2" id="KW-1133">Transmembrane helix</keyword>
<dbReference type="Ensembl" id="ENSSLDT00000001463.1">
    <property type="protein sequence ID" value="ENSSLDP00000001382.1"/>
    <property type="gene ID" value="ENSSLDG00000001142.1"/>
</dbReference>
<dbReference type="SUPFAM" id="SSF52058">
    <property type="entry name" value="L domain-like"/>
    <property type="match status" value="1"/>
</dbReference>